<dbReference type="InterPro" id="IPR009081">
    <property type="entry name" value="PP-bd_ACP"/>
</dbReference>
<evidence type="ECO:0000259" key="1">
    <source>
        <dbReference type="PROSITE" id="PS50075"/>
    </source>
</evidence>
<dbReference type="Gene3D" id="1.10.1200.10">
    <property type="entry name" value="ACP-like"/>
    <property type="match status" value="1"/>
</dbReference>
<keyword evidence="3" id="KW-1185">Reference proteome</keyword>
<gene>
    <name evidence="2" type="ORF">PCO31111_02874</name>
</gene>
<feature type="domain" description="Carrier" evidence="1">
    <location>
        <begin position="2"/>
        <end position="84"/>
    </location>
</feature>
<dbReference type="SUPFAM" id="SSF47336">
    <property type="entry name" value="ACP-like"/>
    <property type="match status" value="1"/>
</dbReference>
<dbReference type="AlphaFoldDB" id="A0A5E4VSD7"/>
<organism evidence="2 3">
    <name type="scientific">Pandoraea communis</name>
    <dbReference type="NCBI Taxonomy" id="2508297"/>
    <lineage>
        <taxon>Bacteria</taxon>
        <taxon>Pseudomonadati</taxon>
        <taxon>Pseudomonadota</taxon>
        <taxon>Betaproteobacteria</taxon>
        <taxon>Burkholderiales</taxon>
        <taxon>Burkholderiaceae</taxon>
        <taxon>Pandoraea</taxon>
    </lineage>
</organism>
<proteinExistence type="predicted"/>
<dbReference type="Proteomes" id="UP000383971">
    <property type="component" value="Unassembled WGS sequence"/>
</dbReference>
<accession>A0A5E4VSD7</accession>
<dbReference type="PROSITE" id="PS50075">
    <property type="entry name" value="CARRIER"/>
    <property type="match status" value="1"/>
</dbReference>
<dbReference type="EMBL" id="CABPSE010000009">
    <property type="protein sequence ID" value="VVE15377.1"/>
    <property type="molecule type" value="Genomic_DNA"/>
</dbReference>
<dbReference type="Pfam" id="PF00550">
    <property type="entry name" value="PP-binding"/>
    <property type="match status" value="1"/>
</dbReference>
<name>A0A5E4VSD7_9BURK</name>
<evidence type="ECO:0000313" key="3">
    <source>
        <dbReference type="Proteomes" id="UP000383971"/>
    </source>
</evidence>
<dbReference type="RefSeq" id="WP_150585500.1">
    <property type="nucleotide sequence ID" value="NZ_CABPSE010000009.1"/>
</dbReference>
<reference evidence="2 3" key="1">
    <citation type="submission" date="2019-08" db="EMBL/GenBank/DDBJ databases">
        <authorList>
            <person name="Peeters C."/>
        </authorList>
    </citation>
    <scope>NUCLEOTIDE SEQUENCE [LARGE SCALE GENOMIC DNA]</scope>
    <source>
        <strain evidence="2 3">LMG 31111</strain>
    </source>
</reference>
<evidence type="ECO:0000313" key="2">
    <source>
        <dbReference type="EMBL" id="VVE15377.1"/>
    </source>
</evidence>
<protein>
    <submittedName>
        <fullName evidence="2">Acyl carrier protein</fullName>
    </submittedName>
</protein>
<dbReference type="NCBIfam" id="NF006617">
    <property type="entry name" value="PRK09184.1"/>
    <property type="match status" value="1"/>
</dbReference>
<dbReference type="InterPro" id="IPR036736">
    <property type="entry name" value="ACP-like_sf"/>
</dbReference>
<sequence length="87" mass="9553">MVSLELEIKQLIVQALELEDIGVDDILDDVPLFGDGLGLDSIDALELGIALRKRFGLQIESNDETARAQFRSVATLAQLLRERGCAQ</sequence>